<evidence type="ECO:0000256" key="4">
    <source>
        <dbReference type="PROSITE-ProRule" id="PRU00027"/>
    </source>
</evidence>
<keyword evidence="2 4" id="KW-0863">Zinc-finger</keyword>
<dbReference type="Pfam" id="PF02892">
    <property type="entry name" value="zf-BED"/>
    <property type="match status" value="1"/>
</dbReference>
<dbReference type="InterPro" id="IPR036236">
    <property type="entry name" value="Znf_C2H2_sf"/>
</dbReference>
<evidence type="ECO:0000313" key="7">
    <source>
        <dbReference type="Proteomes" id="UP000054495"/>
    </source>
</evidence>
<protein>
    <submittedName>
        <fullName evidence="6">BED zinc finger</fullName>
    </submittedName>
</protein>
<dbReference type="AlphaFoldDB" id="A0A0D6M0P8"/>
<dbReference type="EMBL" id="KE124883">
    <property type="protein sequence ID" value="EPB75916.1"/>
    <property type="molecule type" value="Genomic_DNA"/>
</dbReference>
<dbReference type="PROSITE" id="PS50808">
    <property type="entry name" value="ZF_BED"/>
    <property type="match status" value="1"/>
</dbReference>
<keyword evidence="1" id="KW-0479">Metal-binding</keyword>
<feature type="domain" description="BED-type" evidence="5">
    <location>
        <begin position="42"/>
        <end position="98"/>
    </location>
</feature>
<evidence type="ECO:0000256" key="3">
    <source>
        <dbReference type="ARBA" id="ARBA00022833"/>
    </source>
</evidence>
<keyword evidence="3" id="KW-0862">Zinc</keyword>
<name>A0A0D6M0P8_9BILA</name>
<keyword evidence="7" id="KW-1185">Reference proteome</keyword>
<dbReference type="Proteomes" id="UP000054495">
    <property type="component" value="Unassembled WGS sequence"/>
</dbReference>
<evidence type="ECO:0000313" key="6">
    <source>
        <dbReference type="EMBL" id="EPB75916.1"/>
    </source>
</evidence>
<dbReference type="SMART" id="SM00614">
    <property type="entry name" value="ZnF_BED"/>
    <property type="match status" value="1"/>
</dbReference>
<evidence type="ECO:0000259" key="5">
    <source>
        <dbReference type="PROSITE" id="PS50808"/>
    </source>
</evidence>
<evidence type="ECO:0000256" key="2">
    <source>
        <dbReference type="ARBA" id="ARBA00022771"/>
    </source>
</evidence>
<dbReference type="InterPro" id="IPR003656">
    <property type="entry name" value="Znf_BED"/>
</dbReference>
<dbReference type="GO" id="GO:0003677">
    <property type="term" value="F:DNA binding"/>
    <property type="evidence" value="ECO:0007669"/>
    <property type="project" value="InterPro"/>
</dbReference>
<accession>A0A0D6M0P8</accession>
<evidence type="ECO:0000256" key="1">
    <source>
        <dbReference type="ARBA" id="ARBA00022723"/>
    </source>
</evidence>
<reference evidence="6 7" key="1">
    <citation type="submission" date="2013-05" db="EMBL/GenBank/DDBJ databases">
        <title>Draft genome of the parasitic nematode Anyclostoma ceylanicum.</title>
        <authorList>
            <person name="Mitreva M."/>
        </authorList>
    </citation>
    <scope>NUCLEOTIDE SEQUENCE [LARGE SCALE GENOMIC DNA]</scope>
</reference>
<organism evidence="6 7">
    <name type="scientific">Ancylostoma ceylanicum</name>
    <dbReference type="NCBI Taxonomy" id="53326"/>
    <lineage>
        <taxon>Eukaryota</taxon>
        <taxon>Metazoa</taxon>
        <taxon>Ecdysozoa</taxon>
        <taxon>Nematoda</taxon>
        <taxon>Chromadorea</taxon>
        <taxon>Rhabditida</taxon>
        <taxon>Rhabditina</taxon>
        <taxon>Rhabditomorpha</taxon>
        <taxon>Strongyloidea</taxon>
        <taxon>Ancylostomatidae</taxon>
        <taxon>Ancylostomatinae</taxon>
        <taxon>Ancylostoma</taxon>
    </lineage>
</organism>
<dbReference type="GO" id="GO:0008270">
    <property type="term" value="F:zinc ion binding"/>
    <property type="evidence" value="ECO:0007669"/>
    <property type="project" value="UniProtKB-KW"/>
</dbReference>
<gene>
    <name evidence="6" type="ORF">ANCCEY_05021</name>
</gene>
<proteinExistence type="predicted"/>
<sequence length="193" mass="21836">MMNNLAPELGRRKRAACGAYRSIEDVVKKTKNTRLRAHLFNTAVSYIWSLYKKAFDDARNELAICNTCSKVFKIPRSRTTSNLLEHVRKKHPEELEKATAKATTKSICDDDSNNNQRTIDGVFARKISPAAKRVIDRKFCQFVATSSLPLLVVTLDSFKELLGSLNKTYLPPTDRTLVKLMTEEVASIDRSNL</sequence>
<dbReference type="SUPFAM" id="SSF57667">
    <property type="entry name" value="beta-beta-alpha zinc fingers"/>
    <property type="match status" value="1"/>
</dbReference>